<dbReference type="OrthoDB" id="6402893at2759"/>
<evidence type="ECO:0000313" key="6">
    <source>
        <dbReference type="Proteomes" id="UP000440578"/>
    </source>
</evidence>
<dbReference type="EMBL" id="VIIS01001411">
    <property type="protein sequence ID" value="KAF0298743.1"/>
    <property type="molecule type" value="Genomic_DNA"/>
</dbReference>
<name>A0A6A4VYJ3_AMPAM</name>
<dbReference type="InterPro" id="IPR039986">
    <property type="entry name" value="CFAP210"/>
</dbReference>
<protein>
    <submittedName>
        <fullName evidence="5">Coiled-coil domain-containing protein 173</fullName>
    </submittedName>
</protein>
<feature type="region of interest" description="Disordered" evidence="3">
    <location>
        <begin position="350"/>
        <end position="380"/>
    </location>
</feature>
<evidence type="ECO:0000256" key="1">
    <source>
        <dbReference type="ARBA" id="ARBA00023054"/>
    </source>
</evidence>
<gene>
    <name evidence="5" type="primary">CCDC173</name>
    <name evidence="5" type="ORF">FJT64_003870</name>
</gene>
<dbReference type="AlphaFoldDB" id="A0A6A4VYJ3"/>
<evidence type="ECO:0000256" key="2">
    <source>
        <dbReference type="SAM" id="Coils"/>
    </source>
</evidence>
<feature type="coiled-coil region" evidence="2">
    <location>
        <begin position="165"/>
        <end position="263"/>
    </location>
</feature>
<organism evidence="5 6">
    <name type="scientific">Amphibalanus amphitrite</name>
    <name type="common">Striped barnacle</name>
    <name type="synonym">Balanus amphitrite</name>
    <dbReference type="NCBI Taxonomy" id="1232801"/>
    <lineage>
        <taxon>Eukaryota</taxon>
        <taxon>Metazoa</taxon>
        <taxon>Ecdysozoa</taxon>
        <taxon>Arthropoda</taxon>
        <taxon>Crustacea</taxon>
        <taxon>Multicrustacea</taxon>
        <taxon>Cirripedia</taxon>
        <taxon>Thoracica</taxon>
        <taxon>Thoracicalcarea</taxon>
        <taxon>Balanomorpha</taxon>
        <taxon>Balanoidea</taxon>
        <taxon>Balanidae</taxon>
        <taxon>Amphibalaninae</taxon>
        <taxon>Amphibalanus</taxon>
    </lineage>
</organism>
<keyword evidence="6" id="KW-1185">Reference proteome</keyword>
<evidence type="ECO:0000313" key="5">
    <source>
        <dbReference type="EMBL" id="KAF0298743.1"/>
    </source>
</evidence>
<dbReference type="PANTHER" id="PTHR28663:SF1">
    <property type="entry name" value="CILIA- AND FLAGELLA- ASSOCIATED PROTEIN 210"/>
    <property type="match status" value="1"/>
</dbReference>
<reference evidence="5 6" key="1">
    <citation type="submission" date="2019-07" db="EMBL/GenBank/DDBJ databases">
        <title>Draft genome assembly of a fouling barnacle, Amphibalanus amphitrite (Darwin, 1854): The first reference genome for Thecostraca.</title>
        <authorList>
            <person name="Kim W."/>
        </authorList>
    </citation>
    <scope>NUCLEOTIDE SEQUENCE [LARGE SCALE GENOMIC DNA]</scope>
    <source>
        <strain evidence="5">SNU_AA5</strain>
        <tissue evidence="5">Soma without cirri and trophi</tissue>
    </source>
</reference>
<sequence length="486" mass="58203">MPVVYVPTNLPRDTALLSRDKWNSIRGHLTRQQEEEARRQKLREAAQHRQAVSKQMKDDWPNTLAKLHAKRLQDREDRLRKKEEDQLAIDAEEAKIQAVLRKQKLDAAREMLFHNEERVRNFDGALLLSEVLKERDEQVALKAEMKKREDERERQWQKHLHFDWARQAEIEAQQQRDRRAAMQRSNAKEIEVAFAVKEEAKKKELEYAEQVREATRQYEHELQLEKEEEYEKRQQMKKEANEYARTQRAFELLKQKREEEENAETRIYSLGKLEMARQIKQTRDEILDRSRRRSEVACALLERQLMAKQSDEDARIAAAVAEKRAKDDALEAEKAAARADMVETIRQHRSAELRRHREQQEEADRQRRQERRLQDERTAAMASELRDRHRDLIDQRARNRRDWREQVDETEAKRLVEKEEEYAEVRALKCTQRKEQKQFDEYVRSELERLEKGGRNTFPLRVAARASAPGFLRHSTDWSSEGIRPY</sequence>
<proteinExistence type="predicted"/>
<accession>A0A6A4VYJ3</accession>
<evidence type="ECO:0000259" key="4">
    <source>
        <dbReference type="Pfam" id="PF13868"/>
    </source>
</evidence>
<dbReference type="PANTHER" id="PTHR28663">
    <property type="entry name" value="COILED-COIL DOMAIN-CONTAINING PROTEIN 173"/>
    <property type="match status" value="1"/>
</dbReference>
<dbReference type="InterPro" id="IPR043597">
    <property type="entry name" value="TPH_dom"/>
</dbReference>
<dbReference type="Proteomes" id="UP000440578">
    <property type="component" value="Unassembled WGS sequence"/>
</dbReference>
<evidence type="ECO:0000256" key="3">
    <source>
        <dbReference type="SAM" id="MobiDB-lite"/>
    </source>
</evidence>
<dbReference type="GO" id="GO:0005879">
    <property type="term" value="C:axonemal microtubule"/>
    <property type="evidence" value="ECO:0007669"/>
    <property type="project" value="TreeGrafter"/>
</dbReference>
<comment type="caution">
    <text evidence="5">The sequence shown here is derived from an EMBL/GenBank/DDBJ whole genome shotgun (WGS) entry which is preliminary data.</text>
</comment>
<keyword evidence="1 2" id="KW-0175">Coiled coil</keyword>
<dbReference type="Pfam" id="PF13868">
    <property type="entry name" value="TPH"/>
    <property type="match status" value="1"/>
</dbReference>
<feature type="domain" description="Trichohyalin-plectin-homology" evidence="4">
    <location>
        <begin position="115"/>
        <end position="451"/>
    </location>
</feature>